<evidence type="ECO:0000313" key="5">
    <source>
        <dbReference type="Proteomes" id="UP001596266"/>
    </source>
</evidence>
<feature type="domain" description="Enoyl reductase (ER)" evidence="3">
    <location>
        <begin position="10"/>
        <end position="321"/>
    </location>
</feature>
<organism evidence="4 5">
    <name type="scientific">Luteococcus sanguinis</name>
    <dbReference type="NCBI Taxonomy" id="174038"/>
    <lineage>
        <taxon>Bacteria</taxon>
        <taxon>Bacillati</taxon>
        <taxon>Actinomycetota</taxon>
        <taxon>Actinomycetes</taxon>
        <taxon>Propionibacteriales</taxon>
        <taxon>Propionibacteriaceae</taxon>
        <taxon>Luteococcus</taxon>
    </lineage>
</organism>
<dbReference type="Proteomes" id="UP001596266">
    <property type="component" value="Unassembled WGS sequence"/>
</dbReference>
<dbReference type="CDD" id="cd05276">
    <property type="entry name" value="p53_inducible_oxidoreductase"/>
    <property type="match status" value="1"/>
</dbReference>
<dbReference type="SUPFAM" id="SSF50129">
    <property type="entry name" value="GroES-like"/>
    <property type="match status" value="1"/>
</dbReference>
<dbReference type="Gene3D" id="3.90.180.10">
    <property type="entry name" value="Medium-chain alcohol dehydrogenases, catalytic domain"/>
    <property type="match status" value="1"/>
</dbReference>
<dbReference type="SUPFAM" id="SSF51735">
    <property type="entry name" value="NAD(P)-binding Rossmann-fold domains"/>
    <property type="match status" value="1"/>
</dbReference>
<evidence type="ECO:0000259" key="3">
    <source>
        <dbReference type="SMART" id="SM00829"/>
    </source>
</evidence>
<keyword evidence="1" id="KW-0521">NADP</keyword>
<keyword evidence="5" id="KW-1185">Reference proteome</keyword>
<dbReference type="Pfam" id="PF08240">
    <property type="entry name" value="ADH_N"/>
    <property type="match status" value="1"/>
</dbReference>
<dbReference type="InterPro" id="IPR013154">
    <property type="entry name" value="ADH-like_N"/>
</dbReference>
<protein>
    <submittedName>
        <fullName evidence="4">NAD(P)H-quinone oxidoreductase</fullName>
    </submittedName>
</protein>
<dbReference type="RefSeq" id="WP_343884219.1">
    <property type="nucleotide sequence ID" value="NZ_BAAAKI010000001.1"/>
</dbReference>
<dbReference type="Gene3D" id="3.40.50.720">
    <property type="entry name" value="NAD(P)-binding Rossmann-like Domain"/>
    <property type="match status" value="1"/>
</dbReference>
<dbReference type="NCBIfam" id="TIGR02824">
    <property type="entry name" value="quinone_pig3"/>
    <property type="match status" value="1"/>
</dbReference>
<keyword evidence="2" id="KW-0560">Oxidoreductase</keyword>
<dbReference type="InterPro" id="IPR002364">
    <property type="entry name" value="Quin_OxRdtase/zeta-crystal_CS"/>
</dbReference>
<evidence type="ECO:0000256" key="2">
    <source>
        <dbReference type="ARBA" id="ARBA00023002"/>
    </source>
</evidence>
<evidence type="ECO:0000256" key="1">
    <source>
        <dbReference type="ARBA" id="ARBA00022857"/>
    </source>
</evidence>
<dbReference type="InterPro" id="IPR036291">
    <property type="entry name" value="NAD(P)-bd_dom_sf"/>
</dbReference>
<proteinExistence type="predicted"/>
<dbReference type="InterPro" id="IPR014189">
    <property type="entry name" value="Quinone_OxRdtase_PIG3"/>
</dbReference>
<dbReference type="InterPro" id="IPR011032">
    <property type="entry name" value="GroES-like_sf"/>
</dbReference>
<dbReference type="PROSITE" id="PS01162">
    <property type="entry name" value="QOR_ZETA_CRYSTAL"/>
    <property type="match status" value="1"/>
</dbReference>
<gene>
    <name evidence="4" type="ORF">ACFP57_07250</name>
</gene>
<dbReference type="Pfam" id="PF00107">
    <property type="entry name" value="ADH_zinc_N"/>
    <property type="match status" value="1"/>
</dbReference>
<dbReference type="PANTHER" id="PTHR48106">
    <property type="entry name" value="QUINONE OXIDOREDUCTASE PIG3-RELATED"/>
    <property type="match status" value="1"/>
</dbReference>
<name>A0ABW1X2E8_9ACTN</name>
<dbReference type="EMBL" id="JBHSUA010000015">
    <property type="protein sequence ID" value="MFC6396783.1"/>
    <property type="molecule type" value="Genomic_DNA"/>
</dbReference>
<sequence length="335" mass="35003">MRAITVTEPGGPENLSWDEVDTPTPAPGEVLVKTVAVGVNRADLLQRQGHYPPPKGISEIMGLEASGTIAALGEGVSQWKEGDEVVALLAGGAYAEYFVVPATQCVRPPEGVDLVTAAGLVEVAATVVSNMDEVQLAQGETFLVHGGAGGIGTFAIQYAKAIGCRVATTAGSPAKLDHCREMGADIALDYHDDWVTGLKEATDGKGADVILDIMGAKYLELNVDALATGGRLVIIGMQGGVKGTLNIGKLLNKRGTVRATSLRFRSVEEKSEIIARVAEVIWPLVSAGEIKPAPETRFPLREARAAHEQLAGGDNIGKIILVVEDAASDAPEPAR</sequence>
<dbReference type="SMART" id="SM00829">
    <property type="entry name" value="PKS_ER"/>
    <property type="match status" value="1"/>
</dbReference>
<comment type="caution">
    <text evidence="4">The sequence shown here is derived from an EMBL/GenBank/DDBJ whole genome shotgun (WGS) entry which is preliminary data.</text>
</comment>
<dbReference type="InterPro" id="IPR013149">
    <property type="entry name" value="ADH-like_C"/>
</dbReference>
<dbReference type="PANTHER" id="PTHR48106:SF8">
    <property type="entry name" value="OS02G0805600 PROTEIN"/>
    <property type="match status" value="1"/>
</dbReference>
<accession>A0ABW1X2E8</accession>
<reference evidence="5" key="1">
    <citation type="journal article" date="2019" name="Int. J. Syst. Evol. Microbiol.">
        <title>The Global Catalogue of Microorganisms (GCM) 10K type strain sequencing project: providing services to taxonomists for standard genome sequencing and annotation.</title>
        <authorList>
            <consortium name="The Broad Institute Genomics Platform"/>
            <consortium name="The Broad Institute Genome Sequencing Center for Infectious Disease"/>
            <person name="Wu L."/>
            <person name="Ma J."/>
        </authorList>
    </citation>
    <scope>NUCLEOTIDE SEQUENCE [LARGE SCALE GENOMIC DNA]</scope>
    <source>
        <strain evidence="5">CGMCC 1.15277</strain>
    </source>
</reference>
<evidence type="ECO:0000313" key="4">
    <source>
        <dbReference type="EMBL" id="MFC6396783.1"/>
    </source>
</evidence>
<dbReference type="InterPro" id="IPR020843">
    <property type="entry name" value="ER"/>
</dbReference>